<dbReference type="InterPro" id="IPR042070">
    <property type="entry name" value="PucR_C-HTH_sf"/>
</dbReference>
<dbReference type="Pfam" id="PF13556">
    <property type="entry name" value="HTH_30"/>
    <property type="match status" value="1"/>
</dbReference>
<evidence type="ECO:0000313" key="6">
    <source>
        <dbReference type="Proteomes" id="UP000279275"/>
    </source>
</evidence>
<dbReference type="InterPro" id="IPR041522">
    <property type="entry name" value="CdaR_GGDEF"/>
</dbReference>
<feature type="domain" description="PucR C-terminal helix-turn-helix" evidence="2">
    <location>
        <begin position="364"/>
        <end position="420"/>
    </location>
</feature>
<sequence>MSRWVAPSRLIKSETIAVEGQVADIAARLAADAAAVCATIRSTLEEHIPELRGDSRTRSMLDASVHGTVDTLLHAWRHEIAADRVTAPAASVEHARRLAQHDVPVGALMRAYRLGQRVLTERIFAELRAMQLNSATRVAVIESVTPLLFAYIDRVSQEIVTVYEAEREHRLEGPGRVRALRVRELLSGSSPLDAEAASAAIGYPLRLHHVGLIVWFPRTAAGGDDTSRLQRFVRELSAAAGTDTDALFTPDDPGSGWAWLPYRSAPTGIARRIREFAGTRTDTPGIAIGAPGAGVDGFRRSHRQAMQARGVAPAVAGGHPTVVSVDDPGLMAAALLGGDLGTTRTWVCDVLGRLAADTPGDDRLRETLRVFLGAGSSYKAAAQELGLHFNTVKYRVRRALDRRGRPIEADRLDVEIALLACRWFGSAVLE</sequence>
<proteinExistence type="inferred from homology"/>
<name>A0A3M2L0A2_9NOCA</name>
<evidence type="ECO:0000259" key="2">
    <source>
        <dbReference type="Pfam" id="PF13556"/>
    </source>
</evidence>
<dbReference type="Gene3D" id="1.10.10.2840">
    <property type="entry name" value="PucR C-terminal helix-turn-helix domain"/>
    <property type="match status" value="1"/>
</dbReference>
<dbReference type="InterPro" id="IPR025751">
    <property type="entry name" value="RsbRD_N_dom"/>
</dbReference>
<organism evidence="5 6">
    <name type="scientific">Nocardia stercoris</name>
    <dbReference type="NCBI Taxonomy" id="2483361"/>
    <lineage>
        <taxon>Bacteria</taxon>
        <taxon>Bacillati</taxon>
        <taxon>Actinomycetota</taxon>
        <taxon>Actinomycetes</taxon>
        <taxon>Mycobacteriales</taxon>
        <taxon>Nocardiaceae</taxon>
        <taxon>Nocardia</taxon>
    </lineage>
</organism>
<dbReference type="OrthoDB" id="3663486at2"/>
<dbReference type="InterPro" id="IPR051448">
    <property type="entry name" value="CdaR-like_regulators"/>
</dbReference>
<comment type="caution">
    <text evidence="5">The sequence shown here is derived from an EMBL/GenBank/DDBJ whole genome shotgun (WGS) entry which is preliminary data.</text>
</comment>
<dbReference type="EMBL" id="RFFH01000011">
    <property type="protein sequence ID" value="RMI30140.1"/>
    <property type="molecule type" value="Genomic_DNA"/>
</dbReference>
<evidence type="ECO:0000313" key="5">
    <source>
        <dbReference type="EMBL" id="RMI30140.1"/>
    </source>
</evidence>
<comment type="similarity">
    <text evidence="1">Belongs to the CdaR family.</text>
</comment>
<evidence type="ECO:0000259" key="3">
    <source>
        <dbReference type="Pfam" id="PF14361"/>
    </source>
</evidence>
<feature type="domain" description="RsbT co-antagonist protein RsbRD N-terminal" evidence="3">
    <location>
        <begin position="37"/>
        <end position="173"/>
    </location>
</feature>
<accession>A0A3M2L0A2</accession>
<protein>
    <submittedName>
        <fullName evidence="5">PucR family transcriptional regulator</fullName>
    </submittedName>
</protein>
<dbReference type="PANTHER" id="PTHR33744">
    <property type="entry name" value="CARBOHYDRATE DIACID REGULATOR"/>
    <property type="match status" value="1"/>
</dbReference>
<dbReference type="Proteomes" id="UP000279275">
    <property type="component" value="Unassembled WGS sequence"/>
</dbReference>
<evidence type="ECO:0000259" key="4">
    <source>
        <dbReference type="Pfam" id="PF17853"/>
    </source>
</evidence>
<dbReference type="InterPro" id="IPR025736">
    <property type="entry name" value="PucR_C-HTH_dom"/>
</dbReference>
<dbReference type="PANTHER" id="PTHR33744:SF1">
    <property type="entry name" value="DNA-BINDING TRANSCRIPTIONAL ACTIVATOR ADER"/>
    <property type="match status" value="1"/>
</dbReference>
<feature type="domain" description="CdaR GGDEF-like" evidence="4">
    <location>
        <begin position="188"/>
        <end position="309"/>
    </location>
</feature>
<dbReference type="Pfam" id="PF17853">
    <property type="entry name" value="GGDEF_2"/>
    <property type="match status" value="1"/>
</dbReference>
<keyword evidence="6" id="KW-1185">Reference proteome</keyword>
<reference evidence="5 6" key="1">
    <citation type="submission" date="2018-10" db="EMBL/GenBank/DDBJ databases">
        <title>Isolation from cow dung.</title>
        <authorList>
            <person name="Ling L."/>
        </authorList>
    </citation>
    <scope>NUCLEOTIDE SEQUENCE [LARGE SCALE GENOMIC DNA]</scope>
    <source>
        <strain evidence="5 6">NEAU-LL90</strain>
    </source>
</reference>
<evidence type="ECO:0000256" key="1">
    <source>
        <dbReference type="ARBA" id="ARBA00006754"/>
    </source>
</evidence>
<gene>
    <name evidence="5" type="ORF">EBN03_23240</name>
</gene>
<dbReference type="AlphaFoldDB" id="A0A3M2L0A2"/>
<dbReference type="Pfam" id="PF14361">
    <property type="entry name" value="RsbRD_N"/>
    <property type="match status" value="1"/>
</dbReference>